<comment type="caution">
    <text evidence="2">The sequence shown here is derived from an EMBL/GenBank/DDBJ whole genome shotgun (WGS) entry which is preliminary data.</text>
</comment>
<organism evidence="2 3">
    <name type="scientific">Pontibacter rugosus</name>
    <dbReference type="NCBI Taxonomy" id="1745966"/>
    <lineage>
        <taxon>Bacteria</taxon>
        <taxon>Pseudomonadati</taxon>
        <taxon>Bacteroidota</taxon>
        <taxon>Cytophagia</taxon>
        <taxon>Cytophagales</taxon>
        <taxon>Hymenobacteraceae</taxon>
        <taxon>Pontibacter</taxon>
    </lineage>
</organism>
<evidence type="ECO:0000313" key="2">
    <source>
        <dbReference type="EMBL" id="MFD1188578.1"/>
    </source>
</evidence>
<proteinExistence type="predicted"/>
<dbReference type="Gene3D" id="2.20.110.10">
    <property type="entry name" value="Histone H3 K4-specific methyltransferase SET7/9 N-terminal domain"/>
    <property type="match status" value="1"/>
</dbReference>
<evidence type="ECO:0000313" key="3">
    <source>
        <dbReference type="Proteomes" id="UP001597094"/>
    </source>
</evidence>
<feature type="transmembrane region" description="Helical" evidence="1">
    <location>
        <begin position="62"/>
        <end position="86"/>
    </location>
</feature>
<gene>
    <name evidence="2" type="ORF">ACFQ2O_20390</name>
</gene>
<evidence type="ECO:0000256" key="1">
    <source>
        <dbReference type="SAM" id="Phobius"/>
    </source>
</evidence>
<keyword evidence="3" id="KW-1185">Reference proteome</keyword>
<dbReference type="SUPFAM" id="SSF82185">
    <property type="entry name" value="Histone H3 K4-specific methyltransferase SET7/9 N-terminal domain"/>
    <property type="match status" value="1"/>
</dbReference>
<dbReference type="RefSeq" id="WP_377532426.1">
    <property type="nucleotide sequence ID" value="NZ_JBHTLD010000308.1"/>
</dbReference>
<accession>A0ABW3SUJ2</accession>
<dbReference type="EMBL" id="JBHTLD010000308">
    <property type="protein sequence ID" value="MFD1188578.1"/>
    <property type="molecule type" value="Genomic_DNA"/>
</dbReference>
<feature type="transmembrane region" description="Helical" evidence="1">
    <location>
        <begin position="31"/>
        <end position="50"/>
    </location>
</feature>
<keyword evidence="1" id="KW-0472">Membrane</keyword>
<keyword evidence="1" id="KW-1133">Transmembrane helix</keyword>
<name>A0ABW3SUJ2_9BACT</name>
<sequence>MKLKSFQLFLVSAAIVSLAFTCVMFNIRDSFTPYGVALIASVVISVTGLVKGLIEVKGKAETWVWLGMVGNLSILLLFGFIVYLAYEILDKKKSMPYAPSSVIRSVSVNHDTLNSGEVYEVTILSDSSYYNRFGEYPQLKVNNHSYFPLTSSTLSLQFITSADTVEGATVKKSLNLKFKLKQTSKKDTVLHYDRMYFVTNLESSPRSEGELINGRKEGLWRFWYNNDRHQLKEEKVYYKGQLNGKRTLYWENGNLMRIYAYKEGGLNGMSYWFSSAGDLHDSLLYKNNKEVRITER</sequence>
<protein>
    <submittedName>
        <fullName evidence="2">Toxin-antitoxin system YwqK family antitoxin</fullName>
    </submittedName>
</protein>
<dbReference type="Proteomes" id="UP001597094">
    <property type="component" value="Unassembled WGS sequence"/>
</dbReference>
<keyword evidence="1" id="KW-0812">Transmembrane</keyword>
<reference evidence="3" key="1">
    <citation type="journal article" date="2019" name="Int. J. Syst. Evol. Microbiol.">
        <title>The Global Catalogue of Microorganisms (GCM) 10K type strain sequencing project: providing services to taxonomists for standard genome sequencing and annotation.</title>
        <authorList>
            <consortium name="The Broad Institute Genomics Platform"/>
            <consortium name="The Broad Institute Genome Sequencing Center for Infectious Disease"/>
            <person name="Wu L."/>
            <person name="Ma J."/>
        </authorList>
    </citation>
    <scope>NUCLEOTIDE SEQUENCE [LARGE SCALE GENOMIC DNA]</scope>
    <source>
        <strain evidence="3">JCM 31319</strain>
    </source>
</reference>